<dbReference type="AlphaFoldDB" id="A0A0N4UWQ4"/>
<dbReference type="InterPro" id="IPR007246">
    <property type="entry name" value="Gaa1"/>
</dbReference>
<keyword evidence="3" id="KW-1185">Reference proteome</keyword>
<evidence type="ECO:0000313" key="3">
    <source>
        <dbReference type="Proteomes" id="UP000274131"/>
    </source>
</evidence>
<dbReference type="OrthoDB" id="445301at2759"/>
<dbReference type="Pfam" id="PF04114">
    <property type="entry name" value="Gaa1"/>
    <property type="match status" value="2"/>
</dbReference>
<feature type="transmembrane region" description="Helical" evidence="1">
    <location>
        <begin position="499"/>
        <end position="518"/>
    </location>
</feature>
<feature type="transmembrane region" description="Helical" evidence="1">
    <location>
        <begin position="538"/>
        <end position="558"/>
    </location>
</feature>
<feature type="transmembrane region" description="Helical" evidence="1">
    <location>
        <begin position="370"/>
        <end position="393"/>
    </location>
</feature>
<reference evidence="4" key="1">
    <citation type="submission" date="2017-02" db="UniProtKB">
        <authorList>
            <consortium name="WormBaseParasite"/>
        </authorList>
    </citation>
    <scope>IDENTIFICATION</scope>
</reference>
<dbReference type="STRING" id="51028.A0A0N4UWQ4"/>
<dbReference type="GO" id="GO:0016255">
    <property type="term" value="P:attachment of GPI anchor to protein"/>
    <property type="evidence" value="ECO:0007669"/>
    <property type="project" value="TreeGrafter"/>
</dbReference>
<keyword evidence="1" id="KW-0812">Transmembrane</keyword>
<dbReference type="PANTHER" id="PTHR13304">
    <property type="entry name" value="GLYCOSYLPHOSPHATIDYLINOSITOL ANCHOR ATTACHMENT 1 PROTEIN"/>
    <property type="match status" value="1"/>
</dbReference>
<evidence type="ECO:0000313" key="4">
    <source>
        <dbReference type="WBParaSite" id="EVEC_0000193301-mRNA-1"/>
    </source>
</evidence>
<feature type="transmembrane region" description="Helical" evidence="1">
    <location>
        <begin position="405"/>
        <end position="422"/>
    </location>
</feature>
<dbReference type="Proteomes" id="UP000274131">
    <property type="component" value="Unassembled WGS sequence"/>
</dbReference>
<dbReference type="PANTHER" id="PTHR13304:SF0">
    <property type="entry name" value="GLYCOSYLPHOSPHATIDYLINOSITOL ANCHOR ATTACHMENT 1 PROTEIN"/>
    <property type="match status" value="1"/>
</dbReference>
<evidence type="ECO:0000313" key="2">
    <source>
        <dbReference type="EMBL" id="VDD86498.1"/>
    </source>
</evidence>
<feature type="transmembrane region" description="Helical" evidence="1">
    <location>
        <begin position="456"/>
        <end position="487"/>
    </location>
</feature>
<dbReference type="GO" id="GO:0042765">
    <property type="term" value="C:GPI-anchor transamidase complex"/>
    <property type="evidence" value="ECO:0007669"/>
    <property type="project" value="InterPro"/>
</dbReference>
<dbReference type="WBParaSite" id="EVEC_0000193301-mRNA-1">
    <property type="protein sequence ID" value="EVEC_0000193301-mRNA-1"/>
    <property type="gene ID" value="EVEC_0000193301"/>
</dbReference>
<accession>A0A0N4UWQ4</accession>
<organism evidence="4">
    <name type="scientific">Enterobius vermicularis</name>
    <name type="common">Human pinworm</name>
    <dbReference type="NCBI Taxonomy" id="51028"/>
    <lineage>
        <taxon>Eukaryota</taxon>
        <taxon>Metazoa</taxon>
        <taxon>Ecdysozoa</taxon>
        <taxon>Nematoda</taxon>
        <taxon>Chromadorea</taxon>
        <taxon>Rhabditida</taxon>
        <taxon>Spirurina</taxon>
        <taxon>Oxyuridomorpha</taxon>
        <taxon>Oxyuroidea</taxon>
        <taxon>Oxyuridae</taxon>
        <taxon>Enterobius</taxon>
    </lineage>
</organism>
<gene>
    <name evidence="2" type="ORF">EVEC_LOCUS1641</name>
</gene>
<dbReference type="EMBL" id="UXUI01007243">
    <property type="protein sequence ID" value="VDD86498.1"/>
    <property type="molecule type" value="Genomic_DNA"/>
</dbReference>
<reference evidence="2 3" key="2">
    <citation type="submission" date="2018-10" db="EMBL/GenBank/DDBJ databases">
        <authorList>
            <consortium name="Pathogen Informatics"/>
        </authorList>
    </citation>
    <scope>NUCLEOTIDE SEQUENCE [LARGE SCALE GENOMIC DNA]</scope>
</reference>
<sequence>MRPMSRSVGKPPKIISKLVEKWRIVCLISPLIGLVIASLIILPDYNDPTRVSENALLSALVTEHFSYQQRIVAFAKELNVEKNTAQYLSLQLQRYGIVSQMQTYRISHPHYNETRTNVYGLIYASRSLSVESILIGVATDGSTDAVALTLALATYCRAVVFIVEMSLTKMTAEREFLSEQIYWARNLIFVFVDGGVLGMKAFLAAYHGESAPLFNYDRVTRHGGAIIGGFIIKTTGNSFNTLNIEYNMINGQLPNLDVVNLFVRLADKFDLTSTIYDNKRQSSWRDIAETVSKGILTQAFTRAQGLHSVLGLYGIQAVTVHAKGSSGHISLSGFARICEGALRSFNNIIEKFHQSYFLYILTNSRRFISVAYYMPIIGMLILPLIVLALKEWFDMSTFALPNSHLIFHMIGLLCYIMGKFFAENYLENGQYIHLFLVLLPVEEDIRPLKFLFFLELALVIASISLLNFSLAFCISLVAVPVAVVFSVIDLRSLNWIKGLFGFLIHPLLLFISVKSMFVNQSETVTDAAHSLMFWMNHSYLLFSDMLLPLLQLFFIPLWSFCFDMDQNGVATSNLSDLLLRTPIPVTERKWSAVGHFLVSWGIKTTKLMRY</sequence>
<protein>
    <submittedName>
        <fullName evidence="4">Glycosylphosphatidylinositol anchor attachment 1 protein</fullName>
    </submittedName>
</protein>
<proteinExistence type="predicted"/>
<name>A0A0N4UWQ4_ENTVE</name>
<evidence type="ECO:0000256" key="1">
    <source>
        <dbReference type="SAM" id="Phobius"/>
    </source>
</evidence>
<keyword evidence="1" id="KW-0472">Membrane</keyword>
<keyword evidence="1" id="KW-1133">Transmembrane helix</keyword>
<feature type="transmembrane region" description="Helical" evidence="1">
    <location>
        <begin position="21"/>
        <end position="42"/>
    </location>
</feature>